<keyword evidence="3" id="KW-1185">Reference proteome</keyword>
<evidence type="ECO:0000313" key="3">
    <source>
        <dbReference type="Proteomes" id="UP000076532"/>
    </source>
</evidence>
<feature type="transmembrane region" description="Helical" evidence="1">
    <location>
        <begin position="41"/>
        <end position="62"/>
    </location>
</feature>
<dbReference type="AlphaFoldDB" id="A0A166WLR9"/>
<proteinExistence type="predicted"/>
<keyword evidence="1" id="KW-1133">Transmembrane helix</keyword>
<name>A0A166WLR9_9AGAM</name>
<accession>A0A166WLR9</accession>
<protein>
    <submittedName>
        <fullName evidence="2">Uncharacterized protein</fullName>
    </submittedName>
</protein>
<dbReference type="EMBL" id="KV417481">
    <property type="protein sequence ID" value="KZP33886.1"/>
    <property type="molecule type" value="Genomic_DNA"/>
</dbReference>
<keyword evidence="1" id="KW-0812">Transmembrane</keyword>
<keyword evidence="1" id="KW-0472">Membrane</keyword>
<evidence type="ECO:0000256" key="1">
    <source>
        <dbReference type="SAM" id="Phobius"/>
    </source>
</evidence>
<feature type="transmembrane region" description="Helical" evidence="1">
    <location>
        <begin position="12"/>
        <end position="35"/>
    </location>
</feature>
<gene>
    <name evidence="2" type="ORF">FIBSPDRAFT_1035852</name>
</gene>
<reference evidence="2 3" key="1">
    <citation type="journal article" date="2016" name="Mol. Biol. Evol.">
        <title>Comparative Genomics of Early-Diverging Mushroom-Forming Fungi Provides Insights into the Origins of Lignocellulose Decay Capabilities.</title>
        <authorList>
            <person name="Nagy L.G."/>
            <person name="Riley R."/>
            <person name="Tritt A."/>
            <person name="Adam C."/>
            <person name="Daum C."/>
            <person name="Floudas D."/>
            <person name="Sun H."/>
            <person name="Yadav J.S."/>
            <person name="Pangilinan J."/>
            <person name="Larsson K.H."/>
            <person name="Matsuura K."/>
            <person name="Barry K."/>
            <person name="Labutti K."/>
            <person name="Kuo R."/>
            <person name="Ohm R.A."/>
            <person name="Bhattacharya S.S."/>
            <person name="Shirouzu T."/>
            <person name="Yoshinaga Y."/>
            <person name="Martin F.M."/>
            <person name="Grigoriev I.V."/>
            <person name="Hibbett D.S."/>
        </authorList>
    </citation>
    <scope>NUCLEOTIDE SEQUENCE [LARGE SCALE GENOMIC DNA]</scope>
    <source>
        <strain evidence="2 3">CBS 109695</strain>
    </source>
</reference>
<feature type="transmembrane region" description="Helical" evidence="1">
    <location>
        <begin position="132"/>
        <end position="150"/>
    </location>
</feature>
<organism evidence="2 3">
    <name type="scientific">Athelia psychrophila</name>
    <dbReference type="NCBI Taxonomy" id="1759441"/>
    <lineage>
        <taxon>Eukaryota</taxon>
        <taxon>Fungi</taxon>
        <taxon>Dikarya</taxon>
        <taxon>Basidiomycota</taxon>
        <taxon>Agaricomycotina</taxon>
        <taxon>Agaricomycetes</taxon>
        <taxon>Agaricomycetidae</taxon>
        <taxon>Atheliales</taxon>
        <taxon>Atheliaceae</taxon>
        <taxon>Athelia</taxon>
    </lineage>
</organism>
<dbReference type="Proteomes" id="UP000076532">
    <property type="component" value="Unassembled WGS sequence"/>
</dbReference>
<sequence length="198" mass="22606">MSLTLSSVKTFFVSLSTLDGIVDIGLNLVAIIDWLTVHHRVPFIAGGVFLWAYPGVFTWPVLPFKRTSLWTLHMLGLRKVGFAQRDYYGGTIPKYSTFSKYQAAGGLENGRYTEDNRFWEDGRKPKKAGQPLYARLLGWIAGILAVRAFFTRYDSVLRPLELGELATRLHSRLHTVWIDQVYDSYVDILQMTRSQLVD</sequence>
<evidence type="ECO:0000313" key="2">
    <source>
        <dbReference type="EMBL" id="KZP33886.1"/>
    </source>
</evidence>